<feature type="domain" description="Serine hydroxymethyltransferase-like" evidence="12">
    <location>
        <begin position="4"/>
        <end position="379"/>
    </location>
</feature>
<keyword evidence="7 10" id="KW-0028">Amino-acid biosynthesis</keyword>
<dbReference type="GO" id="GO:0005829">
    <property type="term" value="C:cytosol"/>
    <property type="evidence" value="ECO:0007669"/>
    <property type="project" value="TreeGrafter"/>
</dbReference>
<comment type="cofactor">
    <cofactor evidence="1 10 11">
        <name>pyridoxal 5'-phosphate</name>
        <dbReference type="ChEBI" id="CHEBI:597326"/>
    </cofactor>
</comment>
<reference evidence="13 14" key="1">
    <citation type="journal article" date="2016" name="Nat. Commun.">
        <title>Thousands of microbial genomes shed light on interconnected biogeochemical processes in an aquifer system.</title>
        <authorList>
            <person name="Anantharaman K."/>
            <person name="Brown C.T."/>
            <person name="Hug L.A."/>
            <person name="Sharon I."/>
            <person name="Castelle C.J."/>
            <person name="Probst A.J."/>
            <person name="Thomas B.C."/>
            <person name="Singh A."/>
            <person name="Wilkins M.J."/>
            <person name="Karaoz U."/>
            <person name="Brodie E.L."/>
            <person name="Williams K.H."/>
            <person name="Hubbard S.S."/>
            <person name="Banfield J.F."/>
        </authorList>
    </citation>
    <scope>NUCLEOTIDE SEQUENCE [LARGE SCALE GENOMIC DNA]</scope>
</reference>
<feature type="site" description="Plays an important role in substrate specificity" evidence="10">
    <location>
        <position position="224"/>
    </location>
</feature>
<dbReference type="PIRSF" id="PIRSF000412">
    <property type="entry name" value="SHMT"/>
    <property type="match status" value="1"/>
</dbReference>
<comment type="similarity">
    <text evidence="3 10">Belongs to the SHMT family.</text>
</comment>
<dbReference type="PROSITE" id="PS00096">
    <property type="entry name" value="SHMT"/>
    <property type="match status" value="1"/>
</dbReference>
<dbReference type="GO" id="GO:0030170">
    <property type="term" value="F:pyridoxal phosphate binding"/>
    <property type="evidence" value="ECO:0007669"/>
    <property type="project" value="UniProtKB-UniRule"/>
</dbReference>
<dbReference type="Pfam" id="PF00464">
    <property type="entry name" value="SHMT"/>
    <property type="match status" value="1"/>
</dbReference>
<comment type="catalytic activity">
    <reaction evidence="10">
        <text>(6R)-5,10-methylene-5,6,7,8-tetrahydrofolate + glycine + H2O = (6S)-5,6,7,8-tetrahydrofolate + L-serine</text>
        <dbReference type="Rhea" id="RHEA:15481"/>
        <dbReference type="ChEBI" id="CHEBI:15377"/>
        <dbReference type="ChEBI" id="CHEBI:15636"/>
        <dbReference type="ChEBI" id="CHEBI:33384"/>
        <dbReference type="ChEBI" id="CHEBI:57305"/>
        <dbReference type="ChEBI" id="CHEBI:57453"/>
        <dbReference type="EC" id="2.1.2.1"/>
    </reaction>
</comment>
<keyword evidence="13" id="KW-0489">Methyltransferase</keyword>
<dbReference type="GO" id="GO:0004372">
    <property type="term" value="F:glycine hydroxymethyltransferase activity"/>
    <property type="evidence" value="ECO:0007669"/>
    <property type="project" value="UniProtKB-UniRule"/>
</dbReference>
<evidence type="ECO:0000256" key="10">
    <source>
        <dbReference type="HAMAP-Rule" id="MF_00051"/>
    </source>
</evidence>
<keyword evidence="5 10" id="KW-0963">Cytoplasm</keyword>
<accession>A0A1G2BXC3</accession>
<evidence type="ECO:0000256" key="2">
    <source>
        <dbReference type="ARBA" id="ARBA00004496"/>
    </source>
</evidence>
<evidence type="ECO:0000256" key="6">
    <source>
        <dbReference type="ARBA" id="ARBA00022563"/>
    </source>
</evidence>
<comment type="subcellular location">
    <subcellularLocation>
        <location evidence="2 10">Cytoplasm</location>
    </subcellularLocation>
</comment>
<proteinExistence type="inferred from homology"/>
<dbReference type="CDD" id="cd00378">
    <property type="entry name" value="SHMT"/>
    <property type="match status" value="1"/>
</dbReference>
<organism evidence="13 14">
    <name type="scientific">Candidatus Komeilibacteria bacterium RIFCSPLOWO2_02_FULL_48_11</name>
    <dbReference type="NCBI Taxonomy" id="1798553"/>
    <lineage>
        <taxon>Bacteria</taxon>
        <taxon>Candidatus Komeiliibacteriota</taxon>
    </lineage>
</organism>
<dbReference type="InterPro" id="IPR015422">
    <property type="entry name" value="PyrdxlP-dep_Trfase_small"/>
</dbReference>
<dbReference type="InterPro" id="IPR039429">
    <property type="entry name" value="SHMT-like_dom"/>
</dbReference>
<evidence type="ECO:0000256" key="3">
    <source>
        <dbReference type="ARBA" id="ARBA00006376"/>
    </source>
</evidence>
<dbReference type="GO" id="GO:0035999">
    <property type="term" value="P:tetrahydrofolate interconversion"/>
    <property type="evidence" value="ECO:0007669"/>
    <property type="project" value="UniProtKB-UniRule"/>
</dbReference>
<evidence type="ECO:0000256" key="8">
    <source>
        <dbReference type="ARBA" id="ARBA00022679"/>
    </source>
</evidence>
<dbReference type="Gene3D" id="3.90.1150.10">
    <property type="entry name" value="Aspartate Aminotransferase, domain 1"/>
    <property type="match status" value="1"/>
</dbReference>
<dbReference type="InterPro" id="IPR019798">
    <property type="entry name" value="Ser_HO-MeTrfase_PLP_BS"/>
</dbReference>
<keyword evidence="8 10" id="KW-0808">Transferase</keyword>
<dbReference type="HAMAP" id="MF_00051">
    <property type="entry name" value="SHMT"/>
    <property type="match status" value="1"/>
</dbReference>
<dbReference type="GO" id="GO:0019264">
    <property type="term" value="P:glycine biosynthetic process from serine"/>
    <property type="evidence" value="ECO:0007669"/>
    <property type="project" value="UniProtKB-UniRule"/>
</dbReference>
<dbReference type="AlphaFoldDB" id="A0A1G2BXC3"/>
<feature type="binding site" evidence="10">
    <location>
        <begin position="121"/>
        <end position="123"/>
    </location>
    <ligand>
        <name>(6S)-5,6,7,8-tetrahydrofolate</name>
        <dbReference type="ChEBI" id="CHEBI:57453"/>
    </ligand>
</feature>
<comment type="caution">
    <text evidence="10">Lacks conserved residue(s) required for the propagation of feature annotation.</text>
</comment>
<comment type="caution">
    <text evidence="13">The sequence shown here is derived from an EMBL/GenBank/DDBJ whole genome shotgun (WGS) entry which is preliminary data.</text>
</comment>
<dbReference type="NCBIfam" id="NF000586">
    <property type="entry name" value="PRK00011.1"/>
    <property type="match status" value="1"/>
</dbReference>
<evidence type="ECO:0000256" key="4">
    <source>
        <dbReference type="ARBA" id="ARBA00011738"/>
    </source>
</evidence>
<dbReference type="STRING" id="1798553.A3H70_05695"/>
<comment type="pathway">
    <text evidence="10">One-carbon metabolism; tetrahydrofolate interconversion.</text>
</comment>
<dbReference type="PANTHER" id="PTHR11680:SF50">
    <property type="entry name" value="SERINE HYDROXYMETHYLTRANSFERASE"/>
    <property type="match status" value="1"/>
</dbReference>
<dbReference type="Proteomes" id="UP000178109">
    <property type="component" value="Unassembled WGS sequence"/>
</dbReference>
<evidence type="ECO:0000259" key="12">
    <source>
        <dbReference type="Pfam" id="PF00464"/>
    </source>
</evidence>
<evidence type="ECO:0000256" key="7">
    <source>
        <dbReference type="ARBA" id="ARBA00022605"/>
    </source>
</evidence>
<dbReference type="GO" id="GO:0008168">
    <property type="term" value="F:methyltransferase activity"/>
    <property type="evidence" value="ECO:0007669"/>
    <property type="project" value="UniProtKB-KW"/>
</dbReference>
<evidence type="ECO:0000256" key="9">
    <source>
        <dbReference type="ARBA" id="ARBA00022898"/>
    </source>
</evidence>
<keyword evidence="9 10" id="KW-0663">Pyridoxal phosphate</keyword>
<dbReference type="InterPro" id="IPR001085">
    <property type="entry name" value="Ser_HO-MeTrfase"/>
</dbReference>
<dbReference type="UniPathway" id="UPA00288">
    <property type="reaction ID" value="UER01023"/>
</dbReference>
<feature type="binding site" evidence="10">
    <location>
        <position position="117"/>
    </location>
    <ligand>
        <name>(6S)-5,6,7,8-tetrahydrofolate</name>
        <dbReference type="ChEBI" id="CHEBI:57453"/>
    </ligand>
</feature>
<dbReference type="SUPFAM" id="SSF53383">
    <property type="entry name" value="PLP-dependent transferases"/>
    <property type="match status" value="1"/>
</dbReference>
<name>A0A1G2BXC3_9BACT</name>
<evidence type="ECO:0000256" key="1">
    <source>
        <dbReference type="ARBA" id="ARBA00001933"/>
    </source>
</evidence>
<dbReference type="UniPathway" id="UPA00193"/>
<dbReference type="PANTHER" id="PTHR11680">
    <property type="entry name" value="SERINE HYDROXYMETHYLTRANSFERASE"/>
    <property type="match status" value="1"/>
</dbReference>
<evidence type="ECO:0000313" key="13">
    <source>
        <dbReference type="EMBL" id="OGY93149.1"/>
    </source>
</evidence>
<dbReference type="Gene3D" id="3.40.640.10">
    <property type="entry name" value="Type I PLP-dependent aspartate aminotransferase-like (Major domain)"/>
    <property type="match status" value="1"/>
</dbReference>
<evidence type="ECO:0000313" key="14">
    <source>
        <dbReference type="Proteomes" id="UP000178109"/>
    </source>
</evidence>
<comment type="function">
    <text evidence="10">Catalyzes the reversible interconversion of serine and glycine with tetrahydrofolate (THF) serving as the one-carbon carrier. This reaction serves as the major source of one-carbon groups required for the biosynthesis of purines, thymidylate, methionine, and other important biomolecules. Also exhibits THF-independent aldolase activity toward beta-hydroxyamino acids, producing glycine and aldehydes, via a retro-aldol mechanism.</text>
</comment>
<dbReference type="InterPro" id="IPR015424">
    <property type="entry name" value="PyrdxlP-dep_Trfase"/>
</dbReference>
<feature type="modified residue" description="N6-(pyridoxal phosphate)lysine" evidence="10 11">
    <location>
        <position position="225"/>
    </location>
</feature>
<comment type="pathway">
    <text evidence="10">Amino-acid biosynthesis; glycine biosynthesis; glycine from L-serine: step 1/1.</text>
</comment>
<gene>
    <name evidence="10" type="primary">glyA</name>
    <name evidence="13" type="ORF">A3H70_05695</name>
</gene>
<comment type="subunit">
    <text evidence="4 10">Homodimer.</text>
</comment>
<evidence type="ECO:0000256" key="5">
    <source>
        <dbReference type="ARBA" id="ARBA00022490"/>
    </source>
</evidence>
<dbReference type="InterPro" id="IPR015421">
    <property type="entry name" value="PyrdxlP-dep_Trfase_major"/>
</dbReference>
<protein>
    <recommendedName>
        <fullName evidence="10">Serine hydroxymethyltransferase</fullName>
        <shortName evidence="10">SHMT</shortName>
        <shortName evidence="10">Serine methylase</shortName>
        <ecNumber evidence="10">2.1.2.1</ecNumber>
    </recommendedName>
</protein>
<dbReference type="FunFam" id="3.40.640.10:FF:000001">
    <property type="entry name" value="Serine hydroxymethyltransferase"/>
    <property type="match status" value="1"/>
</dbReference>
<dbReference type="GO" id="GO:0032259">
    <property type="term" value="P:methylation"/>
    <property type="evidence" value="ECO:0007669"/>
    <property type="project" value="UniProtKB-KW"/>
</dbReference>
<evidence type="ECO:0000256" key="11">
    <source>
        <dbReference type="PIRSR" id="PIRSR000412-50"/>
    </source>
</evidence>
<dbReference type="EC" id="2.1.2.1" evidence="10"/>
<sequence length="415" mass="45885">MSFLSQFDPEIAEAIENEVKRQREGLEMIASENFVSRAVLEALGTPLTNKYSEGYVGKRYYGGQEYIDVVEQLAIDRAKKLFDAEHVNVQPLSGAPANIAVYSALLEPGDTVLGMHLEHGGHLTHGHPVTFIAKIFNFVRYVTTPEGTIDYDNLRAMALEHKPKLILAGFSAYSRTIDWKKFKAIADEVGALTMADIAHIAGLIAGKQLANPVPIFDVVTTTTHKTLRGPRGGMIFCKDKWAKIIDKAVFPGFQGGPHENIIAAKAVAFREALLPSFQGYARNIIKNAKALERVLKEERFTICFGQTDNHLLLIDLSNKNISGKEAEKALEAAGIYVNKNMVPNDQRKPTDPSGIRLGTPALTTRGFTEAEMEQVGRLISRVIHNHQDNTVLAEIREKTKELAAAHPLYEGWSIQ</sequence>
<dbReference type="EMBL" id="MHKO01000004">
    <property type="protein sequence ID" value="OGY93149.1"/>
    <property type="molecule type" value="Genomic_DNA"/>
</dbReference>
<dbReference type="InterPro" id="IPR049943">
    <property type="entry name" value="Ser_HO-MeTrfase-like"/>
</dbReference>
<keyword evidence="6 10" id="KW-0554">One-carbon metabolism</keyword>